<comment type="catalytic activity">
    <reaction evidence="6">
        <text>a fatty acyl-[ACP] + S-adenosyl-L-methionine = an N-acyl-L-homoserine lactone + S-methyl-5'-thioadenosine + holo-[ACP] + H(+)</text>
        <dbReference type="Rhea" id="RHEA:10096"/>
        <dbReference type="Rhea" id="RHEA-COMP:9685"/>
        <dbReference type="Rhea" id="RHEA-COMP:14125"/>
        <dbReference type="ChEBI" id="CHEBI:15378"/>
        <dbReference type="ChEBI" id="CHEBI:17509"/>
        <dbReference type="ChEBI" id="CHEBI:55474"/>
        <dbReference type="ChEBI" id="CHEBI:59789"/>
        <dbReference type="ChEBI" id="CHEBI:64479"/>
        <dbReference type="ChEBI" id="CHEBI:138651"/>
        <dbReference type="EC" id="2.3.1.184"/>
    </reaction>
</comment>
<evidence type="ECO:0000256" key="2">
    <source>
        <dbReference type="ARBA" id="ARBA00022679"/>
    </source>
</evidence>
<evidence type="ECO:0000313" key="7">
    <source>
        <dbReference type="EMBL" id="PZQ51418.1"/>
    </source>
</evidence>
<accession>A0A2W5NG33</accession>
<dbReference type="EC" id="2.3.1.184" evidence="6"/>
<proteinExistence type="inferred from homology"/>
<dbReference type="PANTHER" id="PTHR39322:SF1">
    <property type="entry name" value="ISOVALERYL-HOMOSERINE LACTONE SYNTHASE"/>
    <property type="match status" value="1"/>
</dbReference>
<evidence type="ECO:0000256" key="1">
    <source>
        <dbReference type="ARBA" id="ARBA00022654"/>
    </source>
</evidence>
<dbReference type="InterPro" id="IPR016181">
    <property type="entry name" value="Acyl_CoA_acyltransferase"/>
</dbReference>
<dbReference type="GO" id="GO:0007165">
    <property type="term" value="P:signal transduction"/>
    <property type="evidence" value="ECO:0007669"/>
    <property type="project" value="TreeGrafter"/>
</dbReference>
<dbReference type="AlphaFoldDB" id="A0A2W5NG33"/>
<gene>
    <name evidence="7" type="ORF">DI556_04430</name>
</gene>
<evidence type="ECO:0000256" key="5">
    <source>
        <dbReference type="PROSITE-ProRule" id="PRU00533"/>
    </source>
</evidence>
<dbReference type="SUPFAM" id="SSF55729">
    <property type="entry name" value="Acyl-CoA N-acyltransferases (Nat)"/>
    <property type="match status" value="1"/>
</dbReference>
<dbReference type="PANTHER" id="PTHR39322">
    <property type="entry name" value="ACYL-HOMOSERINE-LACTONE SYNTHASE"/>
    <property type="match status" value="1"/>
</dbReference>
<protein>
    <recommendedName>
        <fullName evidence="6">Acyl-homoserine-lactone synthase</fullName>
        <ecNumber evidence="6">2.3.1.184</ecNumber>
    </recommendedName>
    <alternativeName>
        <fullName evidence="6">Autoinducer synthesis protein</fullName>
    </alternativeName>
</protein>
<dbReference type="GO" id="GO:0061579">
    <property type="term" value="F:N-acyl homoserine lactone synthase activity"/>
    <property type="evidence" value="ECO:0007669"/>
    <property type="project" value="UniProtKB-UniRule"/>
</dbReference>
<dbReference type="Pfam" id="PF00765">
    <property type="entry name" value="Autoind_synth"/>
    <property type="match status" value="1"/>
</dbReference>
<keyword evidence="3 6" id="KW-0949">S-adenosyl-L-methionine</keyword>
<dbReference type="GO" id="GO:0009372">
    <property type="term" value="P:quorum sensing"/>
    <property type="evidence" value="ECO:0007669"/>
    <property type="project" value="UniProtKB-UniRule"/>
</dbReference>
<comment type="caution">
    <text evidence="7">The sequence shown here is derived from an EMBL/GenBank/DDBJ whole genome shotgun (WGS) entry which is preliminary data.</text>
</comment>
<keyword evidence="1 5" id="KW-0673">Quorum sensing</keyword>
<dbReference type="PROSITE" id="PS51187">
    <property type="entry name" value="AUTOINDUCER_SYNTH_2"/>
    <property type="match status" value="1"/>
</dbReference>
<evidence type="ECO:0000256" key="6">
    <source>
        <dbReference type="RuleBase" id="RU361135"/>
    </source>
</evidence>
<keyword evidence="2 6" id="KW-0808">Transferase</keyword>
<dbReference type="Proteomes" id="UP000249185">
    <property type="component" value="Unassembled WGS sequence"/>
</dbReference>
<name>A0A2W5NG33_RHOSU</name>
<evidence type="ECO:0000256" key="3">
    <source>
        <dbReference type="ARBA" id="ARBA00022691"/>
    </source>
</evidence>
<comment type="similarity">
    <text evidence="5 6">Belongs to the autoinducer synthase family.</text>
</comment>
<dbReference type="PRINTS" id="PR01549">
    <property type="entry name" value="AUTOINDCRSYN"/>
</dbReference>
<dbReference type="EMBL" id="QFPW01000002">
    <property type="protein sequence ID" value="PZQ51418.1"/>
    <property type="molecule type" value="Genomic_DNA"/>
</dbReference>
<reference evidence="7 8" key="1">
    <citation type="submission" date="2017-08" db="EMBL/GenBank/DDBJ databases">
        <title>Infants hospitalized years apart are colonized by the same room-sourced microbial strains.</title>
        <authorList>
            <person name="Brooks B."/>
            <person name="Olm M.R."/>
            <person name="Firek B.A."/>
            <person name="Baker R."/>
            <person name="Thomas B.C."/>
            <person name="Morowitz M.J."/>
            <person name="Banfield J.F."/>
        </authorList>
    </citation>
    <scope>NUCLEOTIDE SEQUENCE [LARGE SCALE GENOMIC DNA]</scope>
    <source>
        <strain evidence="7">S2_005_002_R2_34</strain>
    </source>
</reference>
<dbReference type="InterPro" id="IPR001690">
    <property type="entry name" value="Autoind_synthase"/>
</dbReference>
<keyword evidence="4 5" id="KW-0071">Autoinducer synthesis</keyword>
<evidence type="ECO:0000256" key="4">
    <source>
        <dbReference type="ARBA" id="ARBA00022929"/>
    </source>
</evidence>
<dbReference type="Gene3D" id="3.40.630.30">
    <property type="match status" value="1"/>
</dbReference>
<evidence type="ECO:0000313" key="8">
    <source>
        <dbReference type="Proteomes" id="UP000249185"/>
    </source>
</evidence>
<organism evidence="7 8">
    <name type="scientific">Rhodovulum sulfidophilum</name>
    <name type="common">Rhodobacter sulfidophilus</name>
    <dbReference type="NCBI Taxonomy" id="35806"/>
    <lineage>
        <taxon>Bacteria</taxon>
        <taxon>Pseudomonadati</taxon>
        <taxon>Pseudomonadota</taxon>
        <taxon>Alphaproteobacteria</taxon>
        <taxon>Rhodobacterales</taxon>
        <taxon>Paracoccaceae</taxon>
        <taxon>Rhodovulum</taxon>
    </lineage>
</organism>
<sequence>MRNITFDFLGQHRHGTAFHGFLKLRKSFFVDELGWDIPHDDDVEMDQYDNPLAHYSLVLRGGAVVGGARCMPTTAHWGAHTYMLRDALRGSLRDIPPEVMPADIESPDVWECTRLVISNEVTGHAERSTCLSLIVAGLVEIARAQGAEALVSLSPLPLMRGLRQLGYDANRLGEPYLNTGDGRKYAVLQMPAVHAPYRMLAAAE</sequence>